<keyword evidence="2" id="KW-1185">Reference proteome</keyword>
<reference evidence="1 2" key="1">
    <citation type="submission" date="2021-06" db="EMBL/GenBank/DDBJ databases">
        <authorList>
            <person name="Palmer J.M."/>
        </authorList>
    </citation>
    <scope>NUCLEOTIDE SEQUENCE [LARGE SCALE GENOMIC DNA]</scope>
    <source>
        <strain evidence="1 2">CL_MEX2019</strain>
        <tissue evidence="1">Muscle</tissue>
    </source>
</reference>
<comment type="caution">
    <text evidence="1">The sequence shown here is derived from an EMBL/GenBank/DDBJ whole genome shotgun (WGS) entry which is preliminary data.</text>
</comment>
<proteinExistence type="predicted"/>
<evidence type="ECO:0000313" key="1">
    <source>
        <dbReference type="EMBL" id="MED6284969.1"/>
    </source>
</evidence>
<protein>
    <submittedName>
        <fullName evidence="1">Uncharacterized protein</fullName>
    </submittedName>
</protein>
<sequence length="66" mass="7123">MAAAKSKILISITSMATQGSTLPELLLLWLVSTLPPVLHTNHHTDLSPGFPLTLPGIHLSLQPWLC</sequence>
<evidence type="ECO:0000313" key="2">
    <source>
        <dbReference type="Proteomes" id="UP001352852"/>
    </source>
</evidence>
<organism evidence="1 2">
    <name type="scientific">Characodon lateralis</name>
    <dbReference type="NCBI Taxonomy" id="208331"/>
    <lineage>
        <taxon>Eukaryota</taxon>
        <taxon>Metazoa</taxon>
        <taxon>Chordata</taxon>
        <taxon>Craniata</taxon>
        <taxon>Vertebrata</taxon>
        <taxon>Euteleostomi</taxon>
        <taxon>Actinopterygii</taxon>
        <taxon>Neopterygii</taxon>
        <taxon>Teleostei</taxon>
        <taxon>Neoteleostei</taxon>
        <taxon>Acanthomorphata</taxon>
        <taxon>Ovalentaria</taxon>
        <taxon>Atherinomorphae</taxon>
        <taxon>Cyprinodontiformes</taxon>
        <taxon>Goodeidae</taxon>
        <taxon>Characodon</taxon>
    </lineage>
</organism>
<gene>
    <name evidence="1" type="ORF">CHARACLAT_024294</name>
</gene>
<accession>A0ABU7EED9</accession>
<dbReference type="Proteomes" id="UP001352852">
    <property type="component" value="Unassembled WGS sequence"/>
</dbReference>
<dbReference type="EMBL" id="JAHUTJ010051846">
    <property type="protein sequence ID" value="MED6284969.1"/>
    <property type="molecule type" value="Genomic_DNA"/>
</dbReference>
<name>A0ABU7EED9_9TELE</name>